<dbReference type="GO" id="GO:0016853">
    <property type="term" value="F:isomerase activity"/>
    <property type="evidence" value="ECO:0007669"/>
    <property type="project" value="UniProtKB-KW"/>
</dbReference>
<keyword evidence="3" id="KW-1185">Reference proteome</keyword>
<proteinExistence type="predicted"/>
<evidence type="ECO:0000313" key="2">
    <source>
        <dbReference type="EMBL" id="NKY97517.1"/>
    </source>
</evidence>
<sequence length="280" mass="30235">MDDLTRLGTPIDARPHFAGEREDLLALLRGLTPDEWQAEAVTGWSARDVAAHLLGDDYWRIAGMRDRYREAPAPAPGEPLAAFVHRNNREWVRATARISPQALVQTLEMTGRELAGLWRSADPHAPGVAVSWAGADPAPVWLDCARELTENWAHRQQIRHAAGRATDPGPAGSLVLDTFMRALPHTLRDTPARTGTRVSVAVDGPDGGEWTVTRTGTGWSLAPAAAGGSGAPAAAVRWDFETAWRLCVRGIEPEEAEARGDLSGDPGLARACCRIVSIIR</sequence>
<comment type="caution">
    <text evidence="2">The sequence shown here is derived from an EMBL/GenBank/DDBJ whole genome shotgun (WGS) entry which is preliminary data.</text>
</comment>
<name>A0A7X6MB25_9ACTN</name>
<keyword evidence="2" id="KW-0670">Pyruvate</keyword>
<dbReference type="InterPro" id="IPR034660">
    <property type="entry name" value="DinB/YfiT-like"/>
</dbReference>
<accession>A0A7X6MB25</accession>
<dbReference type="NCBIfam" id="TIGR03083">
    <property type="entry name" value="maleylpyruvate isomerase family mycothiol-dependent enzyme"/>
    <property type="match status" value="1"/>
</dbReference>
<reference evidence="2 3" key="1">
    <citation type="submission" date="2020-04" db="EMBL/GenBank/DDBJ databases">
        <title>MicrobeNet Type strains.</title>
        <authorList>
            <person name="Nicholson A.C."/>
        </authorList>
    </citation>
    <scope>NUCLEOTIDE SEQUENCE [LARGE SCALE GENOMIC DNA]</scope>
    <source>
        <strain evidence="2 3">ATCC 23612</strain>
    </source>
</reference>
<protein>
    <submittedName>
        <fullName evidence="2">Maleylpyruvate isomerase family mycothiol-dependent enzyme</fullName>
    </submittedName>
</protein>
<keyword evidence="2" id="KW-0413">Isomerase</keyword>
<feature type="domain" description="Mycothiol-dependent maleylpyruvate isomerase metal-binding" evidence="1">
    <location>
        <begin position="19"/>
        <end position="158"/>
    </location>
</feature>
<dbReference type="RefSeq" id="WP_061080390.1">
    <property type="nucleotide sequence ID" value="NZ_JAAXPG010000005.1"/>
</dbReference>
<dbReference type="InterPro" id="IPR024344">
    <property type="entry name" value="MDMPI_metal-binding"/>
</dbReference>
<evidence type="ECO:0000259" key="1">
    <source>
        <dbReference type="Pfam" id="PF11716"/>
    </source>
</evidence>
<organism evidence="2 3">
    <name type="scientific">Nocardiopsis alborubida</name>
    <dbReference type="NCBI Taxonomy" id="146802"/>
    <lineage>
        <taxon>Bacteria</taxon>
        <taxon>Bacillati</taxon>
        <taxon>Actinomycetota</taxon>
        <taxon>Actinomycetes</taxon>
        <taxon>Streptosporangiales</taxon>
        <taxon>Nocardiopsidaceae</taxon>
        <taxon>Nocardiopsis</taxon>
    </lineage>
</organism>
<dbReference type="GO" id="GO:0046872">
    <property type="term" value="F:metal ion binding"/>
    <property type="evidence" value="ECO:0007669"/>
    <property type="project" value="InterPro"/>
</dbReference>
<dbReference type="EMBL" id="JAAXPG010000005">
    <property type="protein sequence ID" value="NKY97517.1"/>
    <property type="molecule type" value="Genomic_DNA"/>
</dbReference>
<dbReference type="Gene3D" id="1.20.120.450">
    <property type="entry name" value="dinb family like domain"/>
    <property type="match status" value="1"/>
</dbReference>
<dbReference type="Pfam" id="PF11716">
    <property type="entry name" value="MDMPI_N"/>
    <property type="match status" value="1"/>
</dbReference>
<dbReference type="InterPro" id="IPR017517">
    <property type="entry name" value="Maleyloyr_isom"/>
</dbReference>
<dbReference type="SUPFAM" id="SSF109854">
    <property type="entry name" value="DinB/YfiT-like putative metalloenzymes"/>
    <property type="match status" value="1"/>
</dbReference>
<gene>
    <name evidence="2" type="ORF">HGB44_07500</name>
</gene>
<evidence type="ECO:0000313" key="3">
    <source>
        <dbReference type="Proteomes" id="UP000553209"/>
    </source>
</evidence>
<dbReference type="AlphaFoldDB" id="A0A7X6MB25"/>
<dbReference type="Proteomes" id="UP000553209">
    <property type="component" value="Unassembled WGS sequence"/>
</dbReference>